<dbReference type="GO" id="GO:0002953">
    <property type="term" value="F:5'-deoxynucleotidase activity"/>
    <property type="evidence" value="ECO:0007669"/>
    <property type="project" value="UniProtKB-EC"/>
</dbReference>
<dbReference type="GO" id="GO:0046872">
    <property type="term" value="F:metal ion binding"/>
    <property type="evidence" value="ECO:0007669"/>
    <property type="project" value="UniProtKB-KW"/>
</dbReference>
<dbReference type="InterPro" id="IPR006674">
    <property type="entry name" value="HD_domain"/>
</dbReference>
<evidence type="ECO:0000313" key="14">
    <source>
        <dbReference type="Proteomes" id="UP000699462"/>
    </source>
</evidence>
<dbReference type="GO" id="GO:0005737">
    <property type="term" value="C:cytoplasm"/>
    <property type="evidence" value="ECO:0007669"/>
    <property type="project" value="TreeGrafter"/>
</dbReference>
<evidence type="ECO:0000256" key="5">
    <source>
        <dbReference type="ARBA" id="ARBA00009999"/>
    </source>
</evidence>
<gene>
    <name evidence="13" type="ORF">P879_06661</name>
</gene>
<evidence type="ECO:0000256" key="2">
    <source>
        <dbReference type="ARBA" id="ARBA00001936"/>
    </source>
</evidence>
<dbReference type="PANTHER" id="PTHR11845:SF13">
    <property type="entry name" value="5'-DEOXYNUCLEOTIDASE HDDC2"/>
    <property type="match status" value="1"/>
</dbReference>
<dbReference type="PANTHER" id="PTHR11845">
    <property type="entry name" value="5'-DEOXYNUCLEOTIDASE HDDC2"/>
    <property type="match status" value="1"/>
</dbReference>
<evidence type="ECO:0000256" key="9">
    <source>
        <dbReference type="ARBA" id="ARBA00022723"/>
    </source>
</evidence>
<evidence type="ECO:0000256" key="10">
    <source>
        <dbReference type="ARBA" id="ARBA00022801"/>
    </source>
</evidence>
<evidence type="ECO:0000256" key="7">
    <source>
        <dbReference type="ARBA" id="ARBA00012964"/>
    </source>
</evidence>
<keyword evidence="10" id="KW-0378">Hydrolase</keyword>
<dbReference type="EC" id="3.1.3.89" evidence="7"/>
<name>A0A8T0D7A7_9TREM</name>
<evidence type="ECO:0000256" key="6">
    <source>
        <dbReference type="ARBA" id="ARBA00011738"/>
    </source>
</evidence>
<comment type="cofactor">
    <cofactor evidence="2">
        <name>Mn(2+)</name>
        <dbReference type="ChEBI" id="CHEBI:29035"/>
    </cofactor>
</comment>
<feature type="domain" description="HD/PDEase" evidence="12">
    <location>
        <begin position="116"/>
        <end position="211"/>
    </location>
</feature>
<proteinExistence type="inferred from homology"/>
<dbReference type="InterPro" id="IPR039356">
    <property type="entry name" value="YfbR/HDDC2"/>
</dbReference>
<evidence type="ECO:0000256" key="1">
    <source>
        <dbReference type="ARBA" id="ARBA00001638"/>
    </source>
</evidence>
<evidence type="ECO:0000256" key="8">
    <source>
        <dbReference type="ARBA" id="ARBA00015933"/>
    </source>
</evidence>
<dbReference type="AlphaFoldDB" id="A0A8T0D7A7"/>
<dbReference type="OrthoDB" id="10254258at2759"/>
<dbReference type="Gene3D" id="1.10.3210.10">
    <property type="entry name" value="Hypothetical protein af1432"/>
    <property type="match status" value="2"/>
</dbReference>
<comment type="cofactor">
    <cofactor evidence="3">
        <name>Co(2+)</name>
        <dbReference type="ChEBI" id="CHEBI:48828"/>
    </cofactor>
</comment>
<accession>A0A8T0D7A7</accession>
<dbReference type="EMBL" id="JTDF01016454">
    <property type="protein sequence ID" value="KAF8562864.1"/>
    <property type="molecule type" value="Genomic_DNA"/>
</dbReference>
<comment type="caution">
    <text evidence="13">The sequence shown here is derived from an EMBL/GenBank/DDBJ whole genome shotgun (WGS) entry which is preliminary data.</text>
</comment>
<dbReference type="SMART" id="SM00471">
    <property type="entry name" value="HDc"/>
    <property type="match status" value="1"/>
</dbReference>
<sequence>MAISTVAKNITKVALCTGAIYYSIVEGVWSTSDQSVGPMSKVKQRLLPQAFQFVNDVRPFCFEVISKTRQLLATLCAVLLVEPMNMPRQSVVQFLSVCGRLKRTVRTGWTRHDIERPESVSDHMYRMALMATVLPTMDRQDISIERLIKMTIVHDLAECIVGDITPHCNVSKEEKLDRETEYNAQQTPEARLCKDFDKFEMLLQAFEYEQECGAPKKLEEFFSSTLGKLCFQADHADHTRSRLFLYSDGEGLGGRFEFPSSVFLRWSTCNSGFQMIAYYGAV</sequence>
<keyword evidence="14" id="KW-1185">Reference proteome</keyword>
<dbReference type="Pfam" id="PF13023">
    <property type="entry name" value="HD_3"/>
    <property type="match status" value="2"/>
</dbReference>
<comment type="function">
    <text evidence="4">Catalyzes the dephosphorylation of the nucleoside 5'-monophosphates deoxyadenosine monophosphate (dAMP), deoxycytidine monophosphate (dCMP), deoxyguanosine monophosphate (dGMP) and deoxythymidine monophosphate (dTMP).</text>
</comment>
<comment type="similarity">
    <text evidence="5">Belongs to the HDDC2 family.</text>
</comment>
<comment type="catalytic activity">
    <reaction evidence="1">
        <text>a 2'-deoxyribonucleoside 5'-phosphate + H2O = a 2'-deoxyribonucleoside + phosphate</text>
        <dbReference type="Rhea" id="RHEA:36167"/>
        <dbReference type="ChEBI" id="CHEBI:15377"/>
        <dbReference type="ChEBI" id="CHEBI:18274"/>
        <dbReference type="ChEBI" id="CHEBI:43474"/>
        <dbReference type="ChEBI" id="CHEBI:65317"/>
        <dbReference type="EC" id="3.1.3.89"/>
    </reaction>
</comment>
<reference evidence="13 14" key="1">
    <citation type="submission" date="2019-07" db="EMBL/GenBank/DDBJ databases">
        <title>Annotation for the trematode Paragonimus westermani.</title>
        <authorList>
            <person name="Choi Y.-J."/>
        </authorList>
    </citation>
    <scope>NUCLEOTIDE SEQUENCE [LARGE SCALE GENOMIC DNA]</scope>
    <source>
        <strain evidence="13">180907_Pwestermani</strain>
    </source>
</reference>
<dbReference type="Proteomes" id="UP000699462">
    <property type="component" value="Unassembled WGS sequence"/>
</dbReference>
<organism evidence="13 14">
    <name type="scientific">Paragonimus westermani</name>
    <dbReference type="NCBI Taxonomy" id="34504"/>
    <lineage>
        <taxon>Eukaryota</taxon>
        <taxon>Metazoa</taxon>
        <taxon>Spiralia</taxon>
        <taxon>Lophotrochozoa</taxon>
        <taxon>Platyhelminthes</taxon>
        <taxon>Trematoda</taxon>
        <taxon>Digenea</taxon>
        <taxon>Plagiorchiida</taxon>
        <taxon>Troglotremata</taxon>
        <taxon>Troglotrematidae</taxon>
        <taxon>Paragonimus</taxon>
    </lineage>
</organism>
<protein>
    <recommendedName>
        <fullName evidence="8">5'-deoxynucleotidase HDDC2</fullName>
        <ecNumber evidence="7">3.1.3.89</ecNumber>
    </recommendedName>
    <alternativeName>
        <fullName evidence="11">HD domain-containing protein 2</fullName>
    </alternativeName>
</protein>
<evidence type="ECO:0000259" key="12">
    <source>
        <dbReference type="SMART" id="SM00471"/>
    </source>
</evidence>
<evidence type="ECO:0000313" key="13">
    <source>
        <dbReference type="EMBL" id="KAF8562864.1"/>
    </source>
</evidence>
<evidence type="ECO:0000256" key="4">
    <source>
        <dbReference type="ARBA" id="ARBA00004074"/>
    </source>
</evidence>
<evidence type="ECO:0000256" key="11">
    <source>
        <dbReference type="ARBA" id="ARBA00032735"/>
    </source>
</evidence>
<dbReference type="InterPro" id="IPR003607">
    <property type="entry name" value="HD/PDEase_dom"/>
</dbReference>
<keyword evidence="9" id="KW-0479">Metal-binding</keyword>
<evidence type="ECO:0000256" key="3">
    <source>
        <dbReference type="ARBA" id="ARBA00001941"/>
    </source>
</evidence>
<dbReference type="SUPFAM" id="SSF109604">
    <property type="entry name" value="HD-domain/PDEase-like"/>
    <property type="match status" value="1"/>
</dbReference>
<comment type="subunit">
    <text evidence="6">Homodimer.</text>
</comment>